<feature type="DNA-binding region" description="OmpR/PhoB-type" evidence="6">
    <location>
        <begin position="1"/>
        <end position="101"/>
    </location>
</feature>
<evidence type="ECO:0000256" key="2">
    <source>
        <dbReference type="ARBA" id="ARBA00023015"/>
    </source>
</evidence>
<proteinExistence type="inferred from homology"/>
<comment type="caution">
    <text evidence="9">The sequence shown here is derived from an EMBL/GenBank/DDBJ whole genome shotgun (WGS) entry which is preliminary data.</text>
</comment>
<evidence type="ECO:0000313" key="10">
    <source>
        <dbReference type="Proteomes" id="UP000292274"/>
    </source>
</evidence>
<dbReference type="SMART" id="SM00382">
    <property type="entry name" value="AAA"/>
    <property type="match status" value="1"/>
</dbReference>
<evidence type="ECO:0000259" key="8">
    <source>
        <dbReference type="PROSITE" id="PS51755"/>
    </source>
</evidence>
<comment type="similarity">
    <text evidence="1">Belongs to the AfsR/DnrI/RedD regulatory family.</text>
</comment>
<keyword evidence="2" id="KW-0805">Transcription regulation</keyword>
<dbReference type="Pfam" id="PF03704">
    <property type="entry name" value="BTAD"/>
    <property type="match status" value="1"/>
</dbReference>
<dbReference type="PROSITE" id="PS51755">
    <property type="entry name" value="OMPR_PHOB"/>
    <property type="match status" value="1"/>
</dbReference>
<dbReference type="CDD" id="cd15831">
    <property type="entry name" value="BTAD"/>
    <property type="match status" value="1"/>
</dbReference>
<dbReference type="PANTHER" id="PTHR35807">
    <property type="entry name" value="TRANSCRIPTIONAL REGULATOR REDD-RELATED"/>
    <property type="match status" value="1"/>
</dbReference>
<dbReference type="EMBL" id="SJJR01000007">
    <property type="protein sequence ID" value="TCB97287.1"/>
    <property type="molecule type" value="Genomic_DNA"/>
</dbReference>
<dbReference type="AlphaFoldDB" id="A0A4R0GKC3"/>
<dbReference type="GO" id="GO:0003677">
    <property type="term" value="F:DNA binding"/>
    <property type="evidence" value="ECO:0007669"/>
    <property type="project" value="UniProtKB-UniRule"/>
</dbReference>
<gene>
    <name evidence="9" type="ORF">E0H26_13605</name>
</gene>
<dbReference type="PRINTS" id="PR00364">
    <property type="entry name" value="DISEASERSIST"/>
</dbReference>
<evidence type="ECO:0000256" key="6">
    <source>
        <dbReference type="PROSITE-ProRule" id="PRU01091"/>
    </source>
</evidence>
<feature type="domain" description="OmpR/PhoB-type" evidence="8">
    <location>
        <begin position="1"/>
        <end position="101"/>
    </location>
</feature>
<reference evidence="9 10" key="1">
    <citation type="submission" date="2019-02" db="EMBL/GenBank/DDBJ databases">
        <title>Jishengella sp. nov., isolated from a root of Zingiber montanum.</title>
        <authorList>
            <person name="Kuncharoen N."/>
            <person name="Kudo T."/>
            <person name="Masahiro Y."/>
            <person name="Ohkuma M."/>
            <person name="Tanasupawat S."/>
        </authorList>
    </citation>
    <scope>NUCLEOTIDE SEQUENCE [LARGE SCALE GENOMIC DNA]</scope>
    <source>
        <strain evidence="9 10">PLAI 1-1</strain>
    </source>
</reference>
<dbReference type="Pfam" id="PF00486">
    <property type="entry name" value="Trans_reg_C"/>
    <property type="match status" value="1"/>
</dbReference>
<dbReference type="Gene3D" id="1.25.40.10">
    <property type="entry name" value="Tetratricopeptide repeat domain"/>
    <property type="match status" value="2"/>
</dbReference>
<evidence type="ECO:0000313" key="9">
    <source>
        <dbReference type="EMBL" id="TCB97287.1"/>
    </source>
</evidence>
<organism evidence="9 10">
    <name type="scientific">Micromonospora zingiberis</name>
    <dbReference type="NCBI Taxonomy" id="2053011"/>
    <lineage>
        <taxon>Bacteria</taxon>
        <taxon>Bacillati</taxon>
        <taxon>Actinomycetota</taxon>
        <taxon>Actinomycetes</taxon>
        <taxon>Micromonosporales</taxon>
        <taxon>Micromonosporaceae</taxon>
        <taxon>Micromonospora</taxon>
    </lineage>
</organism>
<dbReference type="Pfam" id="PF13374">
    <property type="entry name" value="TPR_10"/>
    <property type="match status" value="2"/>
</dbReference>
<dbReference type="InterPro" id="IPR051677">
    <property type="entry name" value="AfsR-DnrI-RedD_regulator"/>
</dbReference>
<dbReference type="InterPro" id="IPR011990">
    <property type="entry name" value="TPR-like_helical_dom_sf"/>
</dbReference>
<name>A0A4R0GKC3_9ACTN</name>
<feature type="compositionally biased region" description="Low complexity" evidence="7">
    <location>
        <begin position="253"/>
        <end position="270"/>
    </location>
</feature>
<dbReference type="SUPFAM" id="SSF48452">
    <property type="entry name" value="TPR-like"/>
    <property type="match status" value="3"/>
</dbReference>
<keyword evidence="10" id="KW-1185">Reference proteome</keyword>
<keyword evidence="4" id="KW-0804">Transcription</keyword>
<evidence type="ECO:0000256" key="1">
    <source>
        <dbReference type="ARBA" id="ARBA00005820"/>
    </source>
</evidence>
<dbReference type="InterPro" id="IPR005158">
    <property type="entry name" value="BTAD"/>
</dbReference>
<dbReference type="InterPro" id="IPR019734">
    <property type="entry name" value="TPR_rpt"/>
</dbReference>
<feature type="region of interest" description="Disordered" evidence="7">
    <location>
        <begin position="248"/>
        <end position="273"/>
    </location>
</feature>
<sequence>MDPVLVVQILGRLRVWRDGDEVDLGSQARRAVLGLLALTPDKPVRRHDLIDAMWGDDPPASAVNVLQTHVKHLRRTLEPGRPARAASVVLPSTGDGYRLHLAGGSVDVVRFRDLAAAAIRATANPSRAVELSGAALAQWHGRRVLSDVPLLTRLPAVTRLTDERRRLLAIHAELLINLGRAREVLTTLAEDADDHPLDESVHALLVRALAATGQRARAAETYRAMRDRLADELGVPPGVTLRSAYEQVGGAGPSRTPAAGATGPPGTRRAPVPRQLPAEVTDFAGRADELRQLDTAGPLILLCGTPGVGKTALAVCWAHRVRSRFPDGQLFVDLRGFDADRSVSAGDALALLLSMLGVPDGEIPTDPQHRMARFRSAVADRRLLILLDNAGSVEQIRPLLPGTASCTVVITSRAHLGGLAALHGARRVEINPLPVADAVGLLRRLIGDRVAAAPASAATLVEQCARLPLALRVAAELVVARPGRPLADLVAELADRQRRLDLLDLGDDPRAAVREVISWSYQRLPAVAATAFRRLGLLPAAVFDGHLLAVLTETKPANGHRLAGVLSQAHLVQATGDGRLTQHDLLRAYATELVHRIDTDDDRRATIGRLLDCYLAHARAATRLLYPSHVGQPADPCPTVGHPDGTATCTMADIATNIHAARTWLDSVRPALDGLGSAAVHHGFTAQAIGLALALQDYLTGGPHDGALAVQRHGLSAARAAGDRVAEATLLSNIGDIHRLLGQYGPAVEQHRRALAMHRTAGNDRGAARTLTRLGIVLERIGDHGAATRRHRQAVAVYRRLGDRTGEASALVNLANALSAGDRLDLAADALDRARDTFRDLDERVGEASALANLGEVLTRLGRYQLASTALNEALALFRRAGHRDGEATALSNLGTVNTHLGAFDTAVRQSRTALAIFQASGHQYGQASALNVLGSALLSMGSPAQARHHYAEALTIAQATGDTDEMARARAGIAMAQTSES</sequence>
<protein>
    <submittedName>
        <fullName evidence="9">Tetratricopeptide repeat protein</fullName>
    </submittedName>
</protein>
<keyword evidence="5" id="KW-0802">TPR repeat</keyword>
<keyword evidence="3 6" id="KW-0238">DNA-binding</keyword>
<dbReference type="InterPro" id="IPR001867">
    <property type="entry name" value="OmpR/PhoB-type_DNA-bd"/>
</dbReference>
<dbReference type="SUPFAM" id="SSF52540">
    <property type="entry name" value="P-loop containing nucleoside triphosphate hydrolases"/>
    <property type="match status" value="1"/>
</dbReference>
<evidence type="ECO:0000256" key="3">
    <source>
        <dbReference type="ARBA" id="ARBA00023125"/>
    </source>
</evidence>
<dbReference type="InterPro" id="IPR016032">
    <property type="entry name" value="Sig_transdc_resp-reg_C-effctor"/>
</dbReference>
<dbReference type="Gene3D" id="3.40.50.300">
    <property type="entry name" value="P-loop containing nucleotide triphosphate hydrolases"/>
    <property type="match status" value="1"/>
</dbReference>
<dbReference type="Gene3D" id="1.10.10.10">
    <property type="entry name" value="Winged helix-like DNA-binding domain superfamily/Winged helix DNA-binding domain"/>
    <property type="match status" value="1"/>
</dbReference>
<dbReference type="PROSITE" id="PS50005">
    <property type="entry name" value="TPR"/>
    <property type="match status" value="1"/>
</dbReference>
<evidence type="ECO:0000256" key="7">
    <source>
        <dbReference type="SAM" id="MobiDB-lite"/>
    </source>
</evidence>
<dbReference type="SMART" id="SM01043">
    <property type="entry name" value="BTAD"/>
    <property type="match status" value="1"/>
</dbReference>
<feature type="repeat" description="TPR" evidence="5">
    <location>
        <begin position="848"/>
        <end position="881"/>
    </location>
</feature>
<evidence type="ECO:0000256" key="5">
    <source>
        <dbReference type="PROSITE-ProRule" id="PRU00339"/>
    </source>
</evidence>
<dbReference type="Proteomes" id="UP000292274">
    <property type="component" value="Unassembled WGS sequence"/>
</dbReference>
<dbReference type="SMART" id="SM00862">
    <property type="entry name" value="Trans_reg_C"/>
    <property type="match status" value="1"/>
</dbReference>
<dbReference type="Pfam" id="PF13424">
    <property type="entry name" value="TPR_12"/>
    <property type="match status" value="2"/>
</dbReference>
<dbReference type="CDD" id="cd00383">
    <property type="entry name" value="trans_reg_C"/>
    <property type="match status" value="1"/>
</dbReference>
<dbReference type="GO" id="GO:0000160">
    <property type="term" value="P:phosphorelay signal transduction system"/>
    <property type="evidence" value="ECO:0007669"/>
    <property type="project" value="InterPro"/>
</dbReference>
<dbReference type="PANTHER" id="PTHR35807:SF1">
    <property type="entry name" value="TRANSCRIPTIONAL REGULATOR REDD"/>
    <property type="match status" value="1"/>
</dbReference>
<evidence type="ECO:0000256" key="4">
    <source>
        <dbReference type="ARBA" id="ARBA00023163"/>
    </source>
</evidence>
<dbReference type="InterPro" id="IPR036388">
    <property type="entry name" value="WH-like_DNA-bd_sf"/>
</dbReference>
<dbReference type="GO" id="GO:0006355">
    <property type="term" value="P:regulation of DNA-templated transcription"/>
    <property type="evidence" value="ECO:0007669"/>
    <property type="project" value="InterPro"/>
</dbReference>
<dbReference type="SMART" id="SM00028">
    <property type="entry name" value="TPR"/>
    <property type="match status" value="6"/>
</dbReference>
<dbReference type="InterPro" id="IPR003593">
    <property type="entry name" value="AAA+_ATPase"/>
</dbReference>
<dbReference type="OrthoDB" id="7628974at2"/>
<dbReference type="InterPro" id="IPR027417">
    <property type="entry name" value="P-loop_NTPase"/>
</dbReference>
<dbReference type="SUPFAM" id="SSF46894">
    <property type="entry name" value="C-terminal effector domain of the bipartite response regulators"/>
    <property type="match status" value="1"/>
</dbReference>
<accession>A0A4R0GKC3</accession>